<evidence type="ECO:0000256" key="14">
    <source>
        <dbReference type="ARBA" id="ARBA00032755"/>
    </source>
</evidence>
<reference evidence="18" key="1">
    <citation type="submission" date="2020-11" db="EMBL/GenBank/DDBJ databases">
        <authorList>
            <person name="Tran Van P."/>
        </authorList>
    </citation>
    <scope>NUCLEOTIDE SEQUENCE</scope>
</reference>
<evidence type="ECO:0000256" key="1">
    <source>
        <dbReference type="ARBA" id="ARBA00004569"/>
    </source>
</evidence>
<dbReference type="InterPro" id="IPR011343">
    <property type="entry name" value="DeoC"/>
</dbReference>
<comment type="catalytic activity">
    <reaction evidence="15">
        <text>2-deoxy-D-ribose 5-phosphate = D-glyceraldehyde 3-phosphate + acetaldehyde</text>
        <dbReference type="Rhea" id="RHEA:12821"/>
        <dbReference type="ChEBI" id="CHEBI:15343"/>
        <dbReference type="ChEBI" id="CHEBI:59776"/>
        <dbReference type="ChEBI" id="CHEBI:62877"/>
        <dbReference type="EC" id="4.1.2.4"/>
    </reaction>
</comment>
<dbReference type="NCBIfam" id="TIGR00126">
    <property type="entry name" value="deoC"/>
    <property type="match status" value="1"/>
</dbReference>
<dbReference type="Pfam" id="PF01791">
    <property type="entry name" value="DeoC"/>
    <property type="match status" value="1"/>
</dbReference>
<evidence type="ECO:0000313" key="18">
    <source>
        <dbReference type="EMBL" id="CAD7223914.1"/>
    </source>
</evidence>
<dbReference type="InterPro" id="IPR007745">
    <property type="entry name" value="Cyt_c_oxidase_Cu-chaperone"/>
</dbReference>
<dbReference type="InterPro" id="IPR013785">
    <property type="entry name" value="Aldolase_TIM"/>
</dbReference>
<sequence>MGGSQSTSDSSPAPASDTADVKTTSNSGSGEDEKKKLKPCCACPETKKIRDECIIQKDASWLSDVHVNQPAVERHVKSLLGRRAVKKEWQAAWLLKAISLMDLTTLGGDDCFSNVERLSRKGLHPLRRDLAEQLGFEDLTVAAICVYPAQGEVARKAIERAQGKVTVACVATAFPTGLYPLSVRLADLQAVVDAGYTEVDVVIRRELVLEGRWEELYNEVSAMKKITGDRCCLKTILGVGELGTLLNVYKASVVCMAAGSDFIKTSTGKEAVNATLPVGVVMARAIRFFKRATGIKVGIKAAGGIRTATDALNWLILVKEELGNDWLCPDMFRIGASSLLLDIERQLFHFCTGRYAAAHEFDMS</sequence>
<keyword evidence="12" id="KW-0704">Schiff base</keyword>
<proteinExistence type="inferred from homology"/>
<dbReference type="GO" id="GO:0016052">
    <property type="term" value="P:carbohydrate catabolic process"/>
    <property type="evidence" value="ECO:0007669"/>
    <property type="project" value="TreeGrafter"/>
</dbReference>
<evidence type="ECO:0000256" key="6">
    <source>
        <dbReference type="ARBA" id="ARBA00022723"/>
    </source>
</evidence>
<dbReference type="GO" id="GO:0005507">
    <property type="term" value="F:copper ion binding"/>
    <property type="evidence" value="ECO:0007669"/>
    <property type="project" value="InterPro"/>
</dbReference>
<feature type="binding site" evidence="16">
    <location>
        <position position="41"/>
    </location>
    <ligand>
        <name>Cu cation</name>
        <dbReference type="ChEBI" id="CHEBI:23378"/>
    </ligand>
</feature>
<evidence type="ECO:0000256" key="2">
    <source>
        <dbReference type="ARBA" id="ARBA00004816"/>
    </source>
</evidence>
<keyword evidence="8" id="KW-0496">Mitochondrion</keyword>
<dbReference type="InterPro" id="IPR002915">
    <property type="entry name" value="DeoC/FbaB/LacD_aldolase"/>
</dbReference>
<dbReference type="PANTHER" id="PTHR10889:SF3">
    <property type="entry name" value="DEOXYRIBOSE-PHOSPHATE ALDOLASE"/>
    <property type="match status" value="1"/>
</dbReference>
<evidence type="ECO:0000256" key="8">
    <source>
        <dbReference type="ARBA" id="ARBA00023128"/>
    </source>
</evidence>
<keyword evidence="7 16" id="KW-0186">Copper</keyword>
<organism evidence="18">
    <name type="scientific">Cyprideis torosa</name>
    <dbReference type="NCBI Taxonomy" id="163714"/>
    <lineage>
        <taxon>Eukaryota</taxon>
        <taxon>Metazoa</taxon>
        <taxon>Ecdysozoa</taxon>
        <taxon>Arthropoda</taxon>
        <taxon>Crustacea</taxon>
        <taxon>Oligostraca</taxon>
        <taxon>Ostracoda</taxon>
        <taxon>Podocopa</taxon>
        <taxon>Podocopida</taxon>
        <taxon>Cytherocopina</taxon>
        <taxon>Cytheroidea</taxon>
        <taxon>Cytherideidae</taxon>
        <taxon>Cyprideis</taxon>
    </lineage>
</organism>
<dbReference type="SUPFAM" id="SSF47072">
    <property type="entry name" value="Cysteine alpha-hairpin motif"/>
    <property type="match status" value="1"/>
</dbReference>
<dbReference type="SUPFAM" id="SSF51569">
    <property type="entry name" value="Aldolase"/>
    <property type="match status" value="1"/>
</dbReference>
<keyword evidence="6 16" id="KW-0479">Metal-binding</keyword>
<name>A0A7R8W6R8_9CRUS</name>
<dbReference type="CDD" id="cd00959">
    <property type="entry name" value="DeoC"/>
    <property type="match status" value="1"/>
</dbReference>
<dbReference type="GO" id="GO:0005758">
    <property type="term" value="C:mitochondrial intermembrane space"/>
    <property type="evidence" value="ECO:0007669"/>
    <property type="project" value="UniProtKB-SubCell"/>
</dbReference>
<dbReference type="Pfam" id="PF05051">
    <property type="entry name" value="COX17"/>
    <property type="match status" value="1"/>
</dbReference>
<feature type="region of interest" description="Disordered" evidence="17">
    <location>
        <begin position="1"/>
        <end position="37"/>
    </location>
</feature>
<accession>A0A7R8W6R8</accession>
<dbReference type="Gene3D" id="1.10.287.1130">
    <property type="entry name" value="CytochromE C oxidase copper chaperone"/>
    <property type="match status" value="1"/>
</dbReference>
<keyword evidence="11" id="KW-0456">Lyase</keyword>
<comment type="similarity">
    <text evidence="4">Belongs to the DeoC/FbaB aldolase family. DeoC type 2 subfamily.</text>
</comment>
<dbReference type="SMART" id="SM01133">
    <property type="entry name" value="DeoC"/>
    <property type="match status" value="1"/>
</dbReference>
<comment type="subcellular location">
    <subcellularLocation>
        <location evidence="1">Mitochondrion intermembrane space</location>
    </subcellularLocation>
</comment>
<evidence type="ECO:0000256" key="7">
    <source>
        <dbReference type="ARBA" id="ARBA00023008"/>
    </source>
</evidence>
<dbReference type="EMBL" id="OB660274">
    <property type="protein sequence ID" value="CAD7223914.1"/>
    <property type="molecule type" value="Genomic_DNA"/>
</dbReference>
<comment type="similarity">
    <text evidence="3">Belongs to the COX17 family.</text>
</comment>
<evidence type="ECO:0000256" key="13">
    <source>
        <dbReference type="ARBA" id="ARBA00031814"/>
    </source>
</evidence>
<evidence type="ECO:0000256" key="3">
    <source>
        <dbReference type="ARBA" id="ARBA00009241"/>
    </source>
</evidence>
<dbReference type="Gene3D" id="3.20.20.70">
    <property type="entry name" value="Aldolase class I"/>
    <property type="match status" value="1"/>
</dbReference>
<dbReference type="GO" id="GO:0016531">
    <property type="term" value="F:copper chaperone activity"/>
    <property type="evidence" value="ECO:0007669"/>
    <property type="project" value="InterPro"/>
</dbReference>
<evidence type="ECO:0000256" key="16">
    <source>
        <dbReference type="PIRSR" id="PIRSR607745-1"/>
    </source>
</evidence>
<dbReference type="GO" id="GO:0046386">
    <property type="term" value="P:deoxyribose phosphate catabolic process"/>
    <property type="evidence" value="ECO:0007669"/>
    <property type="project" value="UniProtKB-UniPathway"/>
</dbReference>
<dbReference type="GO" id="GO:0004139">
    <property type="term" value="F:deoxyribose-phosphate aldolase activity"/>
    <property type="evidence" value="ECO:0007669"/>
    <property type="project" value="UniProtKB-EC"/>
</dbReference>
<evidence type="ECO:0000256" key="11">
    <source>
        <dbReference type="ARBA" id="ARBA00023239"/>
    </source>
</evidence>
<evidence type="ECO:0000256" key="10">
    <source>
        <dbReference type="ARBA" id="ARBA00023186"/>
    </source>
</evidence>
<evidence type="ECO:0000256" key="12">
    <source>
        <dbReference type="ARBA" id="ARBA00023270"/>
    </source>
</evidence>
<gene>
    <name evidence="18" type="ORF">CTOB1V02_LOCUS1887</name>
</gene>
<dbReference type="OrthoDB" id="70823at2759"/>
<keyword evidence="9" id="KW-1015">Disulfide bond</keyword>
<keyword evidence="10" id="KW-0143">Chaperone</keyword>
<dbReference type="AlphaFoldDB" id="A0A7R8W6R8"/>
<dbReference type="GO" id="GO:0009264">
    <property type="term" value="P:deoxyribonucleotide catabolic process"/>
    <property type="evidence" value="ECO:0007669"/>
    <property type="project" value="InterPro"/>
</dbReference>
<dbReference type="InterPro" id="IPR009069">
    <property type="entry name" value="Cys_alpha_HP_mot_SF"/>
</dbReference>
<evidence type="ECO:0000256" key="5">
    <source>
        <dbReference type="ARBA" id="ARBA00012515"/>
    </source>
</evidence>
<evidence type="ECO:0000256" key="9">
    <source>
        <dbReference type="ARBA" id="ARBA00023157"/>
    </source>
</evidence>
<evidence type="ECO:0000256" key="4">
    <source>
        <dbReference type="ARBA" id="ARBA00009473"/>
    </source>
</evidence>
<protein>
    <recommendedName>
        <fullName evidence="5">deoxyribose-phosphate aldolase</fullName>
        <ecNumber evidence="5">4.1.2.4</ecNumber>
    </recommendedName>
    <alternativeName>
        <fullName evidence="14">2-deoxy-D-ribose 5-phosphate aldolase</fullName>
    </alternativeName>
    <alternativeName>
        <fullName evidence="13">Phosphodeoxyriboaldolase</fullName>
    </alternativeName>
</protein>
<feature type="compositionally biased region" description="Low complexity" evidence="17">
    <location>
        <begin position="1"/>
        <end position="18"/>
    </location>
</feature>
<comment type="pathway">
    <text evidence="2">Carbohydrate degradation; 2-deoxy-D-ribose 1-phosphate degradation; D-glyceraldehyde 3-phosphate and acetaldehyde from 2-deoxy-alpha-D-ribose 1-phosphate: step 2/2.</text>
</comment>
<dbReference type="PANTHER" id="PTHR10889">
    <property type="entry name" value="DEOXYRIBOSE-PHOSPHATE ALDOLASE"/>
    <property type="match status" value="1"/>
</dbReference>
<feature type="binding site" evidence="16">
    <location>
        <position position="40"/>
    </location>
    <ligand>
        <name>Cu cation</name>
        <dbReference type="ChEBI" id="CHEBI:23378"/>
    </ligand>
</feature>
<dbReference type="EC" id="4.1.2.4" evidence="5"/>
<evidence type="ECO:0000256" key="17">
    <source>
        <dbReference type="SAM" id="MobiDB-lite"/>
    </source>
</evidence>
<dbReference type="UniPathway" id="UPA00002">
    <property type="reaction ID" value="UER00468"/>
</dbReference>
<evidence type="ECO:0000256" key="15">
    <source>
        <dbReference type="ARBA" id="ARBA00048791"/>
    </source>
</evidence>